<feature type="compositionally biased region" description="Polar residues" evidence="7">
    <location>
        <begin position="308"/>
        <end position="318"/>
    </location>
</feature>
<dbReference type="Pfam" id="PF13913">
    <property type="entry name" value="zf-C2HC_2"/>
    <property type="match status" value="2"/>
</dbReference>
<gene>
    <name evidence="9" type="ORF">g.31572</name>
</gene>
<protein>
    <recommendedName>
        <fullName evidence="8">C2HC/C3H-type domain-containing protein</fullName>
    </recommendedName>
</protein>
<feature type="domain" description="C2HC/C3H-type" evidence="8">
    <location>
        <begin position="17"/>
        <end position="46"/>
    </location>
</feature>
<dbReference type="PROSITE" id="PS52027">
    <property type="entry name" value="ZF_C2HC_C3H"/>
    <property type="match status" value="1"/>
</dbReference>
<keyword evidence="2" id="KW-0479">Metal-binding</keyword>
<feature type="region of interest" description="Disordered" evidence="7">
    <location>
        <begin position="367"/>
        <end position="394"/>
    </location>
</feature>
<comment type="similarity">
    <text evidence="1">Belongs to the ZC2HC1 family.</text>
</comment>
<keyword evidence="4 6" id="KW-0863">Zinc-finger</keyword>
<evidence type="ECO:0000256" key="2">
    <source>
        <dbReference type="ARBA" id="ARBA00022723"/>
    </source>
</evidence>
<feature type="compositionally biased region" description="Polar residues" evidence="7">
    <location>
        <begin position="605"/>
        <end position="632"/>
    </location>
</feature>
<name>A0A1B6E157_9HEMI</name>
<sequence length="666" mass="73977">MAETIIVPENDVEIPSVLLPCAVCQRTFRPEALAKHIKVCEKSLSKKRKVFDSSKQRIQGTELEEFLPVLPVLPSIRKPEKSPVRKIQSKWKEKTSEVVQKIRASNSKPAEDAPVDSGQCPFCTRYFGKKAYDRHVAWCKEHQAIAHPLSPASLQARERLEARTKYQAPLLKKCKLTVKEKYSPHPKRRDPSPAGVKTSTATTNTAPVIQTRNLQDNENSNKPATNSNFQRGFSFRGSKRVPSPSKKNVTSSSKIDPQSGDSSKVTTPSIPSSGRSKQTDESVEDMFSRSCTITPIQPSENTHKPKIVTSSRKNSTSDDNYDPFMTAEHQLMELLGMKEGERNKSNISPLDKSACLLSSPTSAFAKFTPISPSSSSPSPKNENETIPPPSSFEDLEAQCASPRNMTLRESNLVKDKNRNQISLSSLSLCSTISIESIDLNRNGLRKGLSSSAKTQENKKEKAFQRSISLVDAPRRVRDSSKNRLKMEDLLYGSSQVDNERYFGSPIPKDHLENSFKINYSDNSSDASLHRPDEETLNAEQELLQSLSAYENLFKSESPIISSSSLESLKLFPSLGGNSNREHSSKNEMEKTRNKNEVNKSGLDSAYNSLNRKSPLNESINTDPGTRSSSESDSPAVAARFCHECGNKYPTSTAKFCCNCGVRRVFL</sequence>
<feature type="compositionally biased region" description="Polar residues" evidence="7">
    <location>
        <begin position="197"/>
        <end position="231"/>
    </location>
</feature>
<feature type="compositionally biased region" description="Polar residues" evidence="7">
    <location>
        <begin position="289"/>
        <end position="300"/>
    </location>
</feature>
<dbReference type="EMBL" id="GEDC01005649">
    <property type="protein sequence ID" value="JAS31649.1"/>
    <property type="molecule type" value="Transcribed_RNA"/>
</dbReference>
<dbReference type="InterPro" id="IPR049899">
    <property type="entry name" value="Znf_C2HC_C3H"/>
</dbReference>
<feature type="compositionally biased region" description="Basic and acidic residues" evidence="7">
    <location>
        <begin position="579"/>
        <end position="597"/>
    </location>
</feature>
<reference evidence="9" key="1">
    <citation type="submission" date="2015-12" db="EMBL/GenBank/DDBJ databases">
        <title>De novo transcriptome assembly of four potential Pierce s Disease insect vectors from Arizona vineyards.</title>
        <authorList>
            <person name="Tassone E.E."/>
        </authorList>
    </citation>
    <scope>NUCLEOTIDE SEQUENCE</scope>
</reference>
<evidence type="ECO:0000256" key="7">
    <source>
        <dbReference type="SAM" id="MobiDB-lite"/>
    </source>
</evidence>
<dbReference type="InterPro" id="IPR026319">
    <property type="entry name" value="ZC2HC1A/B-like"/>
</dbReference>
<evidence type="ECO:0000256" key="4">
    <source>
        <dbReference type="ARBA" id="ARBA00022771"/>
    </source>
</evidence>
<keyword evidence="5" id="KW-0862">Zinc</keyword>
<evidence type="ECO:0000313" key="9">
    <source>
        <dbReference type="EMBL" id="JAS31649.1"/>
    </source>
</evidence>
<proteinExistence type="inferred from homology"/>
<organism evidence="9">
    <name type="scientific">Clastoptera arizonana</name>
    <name type="common">Arizona spittle bug</name>
    <dbReference type="NCBI Taxonomy" id="38151"/>
    <lineage>
        <taxon>Eukaryota</taxon>
        <taxon>Metazoa</taxon>
        <taxon>Ecdysozoa</taxon>
        <taxon>Arthropoda</taxon>
        <taxon>Hexapoda</taxon>
        <taxon>Insecta</taxon>
        <taxon>Pterygota</taxon>
        <taxon>Neoptera</taxon>
        <taxon>Paraneoptera</taxon>
        <taxon>Hemiptera</taxon>
        <taxon>Auchenorrhyncha</taxon>
        <taxon>Cercopoidea</taxon>
        <taxon>Clastopteridae</taxon>
        <taxon>Clastoptera</taxon>
    </lineage>
</organism>
<evidence type="ECO:0000256" key="1">
    <source>
        <dbReference type="ARBA" id="ARBA00010843"/>
    </source>
</evidence>
<accession>A0A1B6E157</accession>
<dbReference type="PANTHER" id="PTHR13555:SF25">
    <property type="entry name" value="ZINC FINGER C2HC DOMAIN-CONTAINING PROTEIN 1A"/>
    <property type="match status" value="1"/>
</dbReference>
<dbReference type="PANTHER" id="PTHR13555">
    <property type="entry name" value="C2H2 ZINC FINGER CGI-62-RELATED"/>
    <property type="match status" value="1"/>
</dbReference>
<keyword evidence="3" id="KW-0677">Repeat</keyword>
<evidence type="ECO:0000259" key="8">
    <source>
        <dbReference type="PROSITE" id="PS52027"/>
    </source>
</evidence>
<feature type="compositionally biased region" description="Polar residues" evidence="7">
    <location>
        <begin position="245"/>
        <end position="276"/>
    </location>
</feature>
<evidence type="ECO:0000256" key="6">
    <source>
        <dbReference type="PROSITE-ProRule" id="PRU01371"/>
    </source>
</evidence>
<evidence type="ECO:0000256" key="5">
    <source>
        <dbReference type="ARBA" id="ARBA00022833"/>
    </source>
</evidence>
<feature type="region of interest" description="Disordered" evidence="7">
    <location>
        <begin position="572"/>
        <end position="632"/>
    </location>
</feature>
<evidence type="ECO:0000256" key="3">
    <source>
        <dbReference type="ARBA" id="ARBA00022737"/>
    </source>
</evidence>
<dbReference type="GO" id="GO:0008270">
    <property type="term" value="F:zinc ion binding"/>
    <property type="evidence" value="ECO:0007669"/>
    <property type="project" value="UniProtKB-KW"/>
</dbReference>
<dbReference type="Gene3D" id="3.30.160.60">
    <property type="entry name" value="Classic Zinc Finger"/>
    <property type="match status" value="1"/>
</dbReference>
<dbReference type="AlphaFoldDB" id="A0A1B6E157"/>
<feature type="region of interest" description="Disordered" evidence="7">
    <location>
        <begin position="177"/>
        <end position="322"/>
    </location>
</feature>